<evidence type="ECO:0000313" key="1">
    <source>
        <dbReference type="EMBL" id="SVC58615.1"/>
    </source>
</evidence>
<proteinExistence type="predicted"/>
<feature type="non-terminal residue" evidence="1">
    <location>
        <position position="1"/>
    </location>
</feature>
<dbReference type="EMBL" id="UINC01099381">
    <property type="protein sequence ID" value="SVC58615.1"/>
    <property type="molecule type" value="Genomic_DNA"/>
</dbReference>
<protein>
    <submittedName>
        <fullName evidence="1">Uncharacterized protein</fullName>
    </submittedName>
</protein>
<organism evidence="1">
    <name type="scientific">marine metagenome</name>
    <dbReference type="NCBI Taxonomy" id="408172"/>
    <lineage>
        <taxon>unclassified sequences</taxon>
        <taxon>metagenomes</taxon>
        <taxon>ecological metagenomes</taxon>
    </lineage>
</organism>
<gene>
    <name evidence="1" type="ORF">METZ01_LOCUS311469</name>
</gene>
<accession>A0A382NE59</accession>
<sequence>LVTDWSFANEVPLCQIQVRREVLPYSINLNCMSTEEGGLYLSCSFCDNKRWSGLVVNDGDIRIRLNEIVYPVQATRVTDPLELDRAWEARVIKLQVHNSEVNPAVPLGTPRPDRWWSFHLESR</sequence>
<reference evidence="1" key="1">
    <citation type="submission" date="2018-05" db="EMBL/GenBank/DDBJ databases">
        <authorList>
            <person name="Lanie J.A."/>
            <person name="Ng W.-L."/>
            <person name="Kazmierczak K.M."/>
            <person name="Andrzejewski T.M."/>
            <person name="Davidsen T.M."/>
            <person name="Wayne K.J."/>
            <person name="Tettelin H."/>
            <person name="Glass J.I."/>
            <person name="Rusch D."/>
            <person name="Podicherti R."/>
            <person name="Tsui H.-C.T."/>
            <person name="Winkler M.E."/>
        </authorList>
    </citation>
    <scope>NUCLEOTIDE SEQUENCE</scope>
</reference>
<name>A0A382NE59_9ZZZZ</name>
<dbReference type="AlphaFoldDB" id="A0A382NE59"/>